<dbReference type="PANTHER" id="PTHR42879">
    <property type="entry name" value="3-OXOACYL-(ACYL-CARRIER-PROTEIN) REDUCTASE"/>
    <property type="match status" value="1"/>
</dbReference>
<comment type="function">
    <text evidence="12">Catalyzes the NADPH-dependent reduction of beta-ketoacyl-ACP substrates to beta-hydroxyacyl-ACP products, the first reductive step in the elongation cycle of fatty acid biosynthesis.</text>
</comment>
<evidence type="ECO:0000256" key="4">
    <source>
        <dbReference type="ARBA" id="ARBA00022516"/>
    </source>
</evidence>
<comment type="catalytic activity">
    <reaction evidence="12">
        <text>a (3R)-hydroxyacyl-[ACP] + NADP(+) = a 3-oxoacyl-[ACP] + NADPH + H(+)</text>
        <dbReference type="Rhea" id="RHEA:17397"/>
        <dbReference type="Rhea" id="RHEA-COMP:9916"/>
        <dbReference type="Rhea" id="RHEA-COMP:9945"/>
        <dbReference type="ChEBI" id="CHEBI:15378"/>
        <dbReference type="ChEBI" id="CHEBI:57783"/>
        <dbReference type="ChEBI" id="CHEBI:58349"/>
        <dbReference type="ChEBI" id="CHEBI:78776"/>
        <dbReference type="ChEBI" id="CHEBI:78827"/>
        <dbReference type="EC" id="1.1.1.100"/>
    </reaction>
</comment>
<evidence type="ECO:0000256" key="6">
    <source>
        <dbReference type="ARBA" id="ARBA00022857"/>
    </source>
</evidence>
<keyword evidence="15" id="KW-1185">Reference proteome</keyword>
<dbReference type="RefSeq" id="WP_188760113.1">
    <property type="nucleotide sequence ID" value="NZ_BMJB01000002.1"/>
</dbReference>
<organism evidence="14 15">
    <name type="scientific">Edaphobacter acidisoli</name>
    <dbReference type="NCBI Taxonomy" id="2040573"/>
    <lineage>
        <taxon>Bacteria</taxon>
        <taxon>Pseudomonadati</taxon>
        <taxon>Acidobacteriota</taxon>
        <taxon>Terriglobia</taxon>
        <taxon>Terriglobales</taxon>
        <taxon>Acidobacteriaceae</taxon>
        <taxon>Edaphobacter</taxon>
    </lineage>
</organism>
<reference evidence="14" key="1">
    <citation type="journal article" date="2014" name="Int. J. Syst. Evol. Microbiol.">
        <title>Complete genome sequence of Corynebacterium casei LMG S-19264T (=DSM 44701T), isolated from a smear-ripened cheese.</title>
        <authorList>
            <consortium name="US DOE Joint Genome Institute (JGI-PGF)"/>
            <person name="Walter F."/>
            <person name="Albersmeier A."/>
            <person name="Kalinowski J."/>
            <person name="Ruckert C."/>
        </authorList>
    </citation>
    <scope>NUCLEOTIDE SEQUENCE</scope>
    <source>
        <strain evidence="14">CGMCC 1.15447</strain>
    </source>
</reference>
<dbReference type="GO" id="GO:0004316">
    <property type="term" value="F:3-oxoacyl-[acyl-carrier-protein] reductase (NADPH) activity"/>
    <property type="evidence" value="ECO:0007669"/>
    <property type="project" value="UniProtKB-UniRule"/>
</dbReference>
<feature type="active site" description="Proton acceptor" evidence="10">
    <location>
        <position position="155"/>
    </location>
</feature>
<dbReference type="NCBIfam" id="NF009466">
    <property type="entry name" value="PRK12826.1-2"/>
    <property type="match status" value="1"/>
</dbReference>
<accession>A0A916W7P3</accession>
<evidence type="ECO:0000313" key="14">
    <source>
        <dbReference type="EMBL" id="GGA74754.1"/>
    </source>
</evidence>
<dbReference type="Pfam" id="PF13561">
    <property type="entry name" value="adh_short_C2"/>
    <property type="match status" value="1"/>
</dbReference>
<dbReference type="InterPro" id="IPR050259">
    <property type="entry name" value="SDR"/>
</dbReference>
<gene>
    <name evidence="14" type="ORF">GCM10011507_27690</name>
</gene>
<evidence type="ECO:0000256" key="2">
    <source>
        <dbReference type="ARBA" id="ARBA00006484"/>
    </source>
</evidence>
<name>A0A916W7P3_9BACT</name>
<feature type="domain" description="Ketoreductase" evidence="13">
    <location>
        <begin position="7"/>
        <end position="186"/>
    </location>
</feature>
<evidence type="ECO:0000256" key="1">
    <source>
        <dbReference type="ARBA" id="ARBA00005194"/>
    </source>
</evidence>
<dbReference type="InterPro" id="IPR057326">
    <property type="entry name" value="KR_dom"/>
</dbReference>
<keyword evidence="9 12" id="KW-0275">Fatty acid biosynthesis</keyword>
<evidence type="ECO:0000256" key="12">
    <source>
        <dbReference type="RuleBase" id="RU366074"/>
    </source>
</evidence>
<dbReference type="SUPFAM" id="SSF51735">
    <property type="entry name" value="NAD(P)-binding Rossmann-fold domains"/>
    <property type="match status" value="1"/>
</dbReference>
<dbReference type="AlphaFoldDB" id="A0A916W7P3"/>
<evidence type="ECO:0000256" key="9">
    <source>
        <dbReference type="ARBA" id="ARBA00023160"/>
    </source>
</evidence>
<keyword evidence="7 12" id="KW-0560">Oxidoreductase</keyword>
<sequence length="248" mass="25645">MTTLAGRIALVTGASQGIGRACALELARAGATVALAARNTEKLAAVAAEITSAGGTAHAFALDVASEGSIKECAKAVITQLSAVHILVNNAGITRDILAMRMKRKDWDDVLTTNLTGAFLLTQAVMSQMVKNRWGRIINITSVVGETGQAGQSNYAASKAGLIGLTKSLARELASRSITVNAVAPGYIETAMTAILTDEQKTAMTQHIPLGRVGTDLDIAHAVTFLASDGASYITGHTLDVNGGMHMG</sequence>
<dbReference type="PRINTS" id="PR00080">
    <property type="entry name" value="SDRFAMILY"/>
</dbReference>
<dbReference type="InterPro" id="IPR002347">
    <property type="entry name" value="SDR_fam"/>
</dbReference>
<evidence type="ECO:0000256" key="10">
    <source>
        <dbReference type="PIRSR" id="PIRSR611284-1"/>
    </source>
</evidence>
<keyword evidence="4 12" id="KW-0444">Lipid biosynthesis</keyword>
<evidence type="ECO:0000256" key="3">
    <source>
        <dbReference type="ARBA" id="ARBA00012948"/>
    </source>
</evidence>
<comment type="pathway">
    <text evidence="1 12">Lipid metabolism; fatty acid biosynthesis.</text>
</comment>
<evidence type="ECO:0000313" key="15">
    <source>
        <dbReference type="Proteomes" id="UP000648801"/>
    </source>
</evidence>
<dbReference type="InterPro" id="IPR020904">
    <property type="entry name" value="Sc_DH/Rdtase_CS"/>
</dbReference>
<dbReference type="EMBL" id="BMJB01000002">
    <property type="protein sequence ID" value="GGA74754.1"/>
    <property type="molecule type" value="Genomic_DNA"/>
</dbReference>
<dbReference type="CDD" id="cd05333">
    <property type="entry name" value="BKR_SDR_c"/>
    <property type="match status" value="1"/>
</dbReference>
<dbReference type="Proteomes" id="UP000648801">
    <property type="component" value="Unassembled WGS sequence"/>
</dbReference>
<keyword evidence="5 12" id="KW-0276">Fatty acid metabolism</keyword>
<dbReference type="PANTHER" id="PTHR42879:SF2">
    <property type="entry name" value="3-OXOACYL-[ACYL-CARRIER-PROTEIN] REDUCTASE FABG"/>
    <property type="match status" value="1"/>
</dbReference>
<evidence type="ECO:0000259" key="13">
    <source>
        <dbReference type="SMART" id="SM00822"/>
    </source>
</evidence>
<keyword evidence="8 12" id="KW-0443">Lipid metabolism</keyword>
<comment type="similarity">
    <text evidence="2 12">Belongs to the short-chain dehydrogenases/reductases (SDR) family.</text>
</comment>
<comment type="caution">
    <text evidence="14">The sequence shown here is derived from an EMBL/GenBank/DDBJ whole genome shotgun (WGS) entry which is preliminary data.</text>
</comment>
<dbReference type="Gene3D" id="3.40.50.720">
    <property type="entry name" value="NAD(P)-binding Rossmann-like Domain"/>
    <property type="match status" value="1"/>
</dbReference>
<reference evidence="14" key="2">
    <citation type="submission" date="2020-09" db="EMBL/GenBank/DDBJ databases">
        <authorList>
            <person name="Sun Q."/>
            <person name="Zhou Y."/>
        </authorList>
    </citation>
    <scope>NUCLEOTIDE SEQUENCE</scope>
    <source>
        <strain evidence="14">CGMCC 1.15447</strain>
    </source>
</reference>
<feature type="binding site" evidence="11">
    <location>
        <position position="188"/>
    </location>
    <ligand>
        <name>NADP(+)</name>
        <dbReference type="ChEBI" id="CHEBI:58349"/>
    </ligand>
</feature>
<proteinExistence type="inferred from homology"/>
<evidence type="ECO:0000256" key="7">
    <source>
        <dbReference type="ARBA" id="ARBA00023002"/>
    </source>
</evidence>
<feature type="binding site" evidence="11">
    <location>
        <begin position="155"/>
        <end position="159"/>
    </location>
    <ligand>
        <name>NADP(+)</name>
        <dbReference type="ChEBI" id="CHEBI:58349"/>
    </ligand>
</feature>
<evidence type="ECO:0000256" key="8">
    <source>
        <dbReference type="ARBA" id="ARBA00023098"/>
    </source>
</evidence>
<comment type="subunit">
    <text evidence="12">Homotetramer.</text>
</comment>
<dbReference type="InterPro" id="IPR036291">
    <property type="entry name" value="NAD(P)-bd_dom_sf"/>
</dbReference>
<dbReference type="SMART" id="SM00822">
    <property type="entry name" value="PKS_KR"/>
    <property type="match status" value="1"/>
</dbReference>
<feature type="binding site" evidence="11">
    <location>
        <position position="90"/>
    </location>
    <ligand>
        <name>NADP(+)</name>
        <dbReference type="ChEBI" id="CHEBI:58349"/>
    </ligand>
</feature>
<dbReference type="InterPro" id="IPR011284">
    <property type="entry name" value="3oxo_ACP_reduc"/>
</dbReference>
<dbReference type="GO" id="GO:0051287">
    <property type="term" value="F:NAD binding"/>
    <property type="evidence" value="ECO:0007669"/>
    <property type="project" value="UniProtKB-UniRule"/>
</dbReference>
<dbReference type="FunFam" id="3.40.50.720:FF:000037">
    <property type="entry name" value="3-oxoacyl-[acyl-carrier-protein] reductase FabG"/>
    <property type="match status" value="1"/>
</dbReference>
<evidence type="ECO:0000256" key="11">
    <source>
        <dbReference type="PIRSR" id="PIRSR611284-2"/>
    </source>
</evidence>
<dbReference type="NCBIfam" id="NF005559">
    <property type="entry name" value="PRK07231.1"/>
    <property type="match status" value="1"/>
</dbReference>
<keyword evidence="6 11" id="KW-0521">NADP</keyword>
<dbReference type="EC" id="1.1.1.100" evidence="3 12"/>
<protein>
    <recommendedName>
        <fullName evidence="3 12">3-oxoacyl-[acyl-carrier-protein] reductase</fullName>
        <ecNumber evidence="3 12">1.1.1.100</ecNumber>
    </recommendedName>
</protein>
<evidence type="ECO:0000256" key="5">
    <source>
        <dbReference type="ARBA" id="ARBA00022832"/>
    </source>
</evidence>
<dbReference type="PRINTS" id="PR00081">
    <property type="entry name" value="GDHRDH"/>
</dbReference>
<dbReference type="PROSITE" id="PS00061">
    <property type="entry name" value="ADH_SHORT"/>
    <property type="match status" value="1"/>
</dbReference>
<dbReference type="NCBIfam" id="TIGR01830">
    <property type="entry name" value="3oxo_ACP_reduc"/>
    <property type="match status" value="1"/>
</dbReference>
<dbReference type="GO" id="GO:0030497">
    <property type="term" value="P:fatty acid elongation"/>
    <property type="evidence" value="ECO:0007669"/>
    <property type="project" value="UniProtKB-ARBA"/>
</dbReference>